<dbReference type="SMART" id="SM00185">
    <property type="entry name" value="ARM"/>
    <property type="match status" value="7"/>
</dbReference>
<dbReference type="InterPro" id="IPR011989">
    <property type="entry name" value="ARM-like"/>
</dbReference>
<accession>A0A7S1LSI8</accession>
<evidence type="ECO:0000256" key="2">
    <source>
        <dbReference type="PROSITE-ProRule" id="PRU00259"/>
    </source>
</evidence>
<dbReference type="SUPFAM" id="SSF48371">
    <property type="entry name" value="ARM repeat"/>
    <property type="match status" value="1"/>
</dbReference>
<dbReference type="InterPro" id="IPR000225">
    <property type="entry name" value="Armadillo"/>
</dbReference>
<dbReference type="InterPro" id="IPR016024">
    <property type="entry name" value="ARM-type_fold"/>
</dbReference>
<dbReference type="PANTHER" id="PTHR22895">
    <property type="entry name" value="ARMADILLO REPEAT-CONTAINING PROTEIN 6"/>
    <property type="match status" value="1"/>
</dbReference>
<dbReference type="EMBL" id="HBGE01021725">
    <property type="protein sequence ID" value="CAD9112382.1"/>
    <property type="molecule type" value="Transcribed_RNA"/>
</dbReference>
<dbReference type="Gene3D" id="1.25.10.10">
    <property type="entry name" value="Leucine-rich Repeat Variant"/>
    <property type="match status" value="3"/>
</dbReference>
<reference evidence="3" key="1">
    <citation type="submission" date="2021-01" db="EMBL/GenBank/DDBJ databases">
        <authorList>
            <person name="Corre E."/>
            <person name="Pelletier E."/>
            <person name="Niang G."/>
            <person name="Scheremetjew M."/>
            <person name="Finn R."/>
            <person name="Kale V."/>
            <person name="Holt S."/>
            <person name="Cochrane G."/>
            <person name="Meng A."/>
            <person name="Brown T."/>
            <person name="Cohen L."/>
        </authorList>
    </citation>
    <scope>NUCLEOTIDE SEQUENCE</scope>
    <source>
        <strain evidence="3">OF101</strain>
    </source>
</reference>
<gene>
    <name evidence="3" type="ORF">ACAT0790_LOCUS13118</name>
</gene>
<name>A0A7S1LSI8_ALECA</name>
<protein>
    <recommendedName>
        <fullName evidence="4">Armadillo repeat-containing protein 8</fullName>
    </recommendedName>
</protein>
<evidence type="ECO:0008006" key="4">
    <source>
        <dbReference type="Google" id="ProtNLM"/>
    </source>
</evidence>
<dbReference type="PROSITE" id="PS50176">
    <property type="entry name" value="ARM_REPEAT"/>
    <property type="match status" value="2"/>
</dbReference>
<dbReference type="PANTHER" id="PTHR22895:SF0">
    <property type="entry name" value="ARMADILLO REPEAT-CONTAINING PROTEIN 6"/>
    <property type="match status" value="1"/>
</dbReference>
<proteinExistence type="predicted"/>
<sequence length="560" mass="59902">MLAPLGALEPATLQRLVSALCSWLRAREDSADALCIRAIMKLLARLLGQDASTDNIAIQKGLLSTSTELVKKAGAVDGSLIKYCLEVLATLSVVESSDTIISRLGSVPVIVDLLRRYPESYGVMEDAITALALMAKRSRHRRGIKDSNGIAMMVDVLKRCIQNVSLVVAVCRFLNNFAVKEDLCVAVLQRGGIDALMAAFNSTAGSSARASVASAIWTCSQDCKEVQDTLLVSGWLSSLAAVLQANMADCSLHEAALGIVRGLSRHASYREDIVNLGFIDATITAMRTFGGNTVLLKEACGVFGNLASAPDLRVQLGESGVIEEVLATLSKCTTTEDRKVAKLALGALSNLASCEPNRDVIARTDAVPVLLGAARLFMTNENILEYAIGAISHIAVHETCNRQLVEAGAVEALLLFLGDHREDLHVVSKSLVALRRLLKQSQERHSSVLRQISCAGLPEGHRGIQLIVDAMQEHVYDETAVREASLLLTSLSAITGNVPVLMSLACQPCMKALEVHQHEVTVADALAGLLAHLPIEEDESWAKRLETASTSLGTGVPVPY</sequence>
<evidence type="ECO:0000313" key="3">
    <source>
        <dbReference type="EMBL" id="CAD9112382.1"/>
    </source>
</evidence>
<keyword evidence="1" id="KW-0677">Repeat</keyword>
<dbReference type="AlphaFoldDB" id="A0A7S1LSI8"/>
<feature type="repeat" description="ARM" evidence="2">
    <location>
        <begin position="105"/>
        <end position="149"/>
    </location>
</feature>
<organism evidence="3">
    <name type="scientific">Alexandrium catenella</name>
    <name type="common">Red tide dinoflagellate</name>
    <name type="synonym">Gonyaulax catenella</name>
    <dbReference type="NCBI Taxonomy" id="2925"/>
    <lineage>
        <taxon>Eukaryota</taxon>
        <taxon>Sar</taxon>
        <taxon>Alveolata</taxon>
        <taxon>Dinophyceae</taxon>
        <taxon>Gonyaulacales</taxon>
        <taxon>Pyrocystaceae</taxon>
        <taxon>Alexandrium</taxon>
    </lineage>
</organism>
<evidence type="ECO:0000256" key="1">
    <source>
        <dbReference type="ARBA" id="ARBA00022737"/>
    </source>
</evidence>
<feature type="repeat" description="ARM" evidence="2">
    <location>
        <begin position="320"/>
        <end position="366"/>
    </location>
</feature>